<keyword evidence="2" id="KW-1185">Reference proteome</keyword>
<gene>
    <name evidence="1" type="ORF">H5P30_20845</name>
</gene>
<dbReference type="Proteomes" id="UP000525652">
    <property type="component" value="Unassembled WGS sequence"/>
</dbReference>
<sequence length="69" mass="7958">MPQGKSGRIIIDVEPEFKEEVYEAVRIQGFSSMKEWFVQQAKRICEESKQPSLNLVAEDQATYPVPQSR</sequence>
<dbReference type="AlphaFoldDB" id="A0A7X1E6K6"/>
<evidence type="ECO:0000313" key="1">
    <source>
        <dbReference type="EMBL" id="MBC2604236.1"/>
    </source>
</evidence>
<accession>A0A7X1E6K6</accession>
<evidence type="ECO:0000313" key="2">
    <source>
        <dbReference type="Proteomes" id="UP000525652"/>
    </source>
</evidence>
<dbReference type="RefSeq" id="WP_185694852.1">
    <property type="nucleotide sequence ID" value="NZ_JACHVA010000140.1"/>
</dbReference>
<comment type="caution">
    <text evidence="1">The sequence shown here is derived from an EMBL/GenBank/DDBJ whole genome shotgun (WGS) entry which is preliminary data.</text>
</comment>
<proteinExistence type="predicted"/>
<dbReference type="EMBL" id="JACHVA010000140">
    <property type="protein sequence ID" value="MBC2604236.1"/>
    <property type="molecule type" value="Genomic_DNA"/>
</dbReference>
<organism evidence="1 2">
    <name type="scientific">Puniceicoccus vermicola</name>
    <dbReference type="NCBI Taxonomy" id="388746"/>
    <lineage>
        <taxon>Bacteria</taxon>
        <taxon>Pseudomonadati</taxon>
        <taxon>Verrucomicrobiota</taxon>
        <taxon>Opitutia</taxon>
        <taxon>Puniceicoccales</taxon>
        <taxon>Puniceicoccaceae</taxon>
        <taxon>Puniceicoccus</taxon>
    </lineage>
</organism>
<protein>
    <submittedName>
        <fullName evidence="1">Uncharacterized protein</fullName>
    </submittedName>
</protein>
<name>A0A7X1E6K6_9BACT</name>
<reference evidence="1 2" key="1">
    <citation type="submission" date="2020-07" db="EMBL/GenBank/DDBJ databases">
        <authorList>
            <person name="Feng X."/>
        </authorList>
    </citation>
    <scope>NUCLEOTIDE SEQUENCE [LARGE SCALE GENOMIC DNA]</scope>
    <source>
        <strain evidence="1 2">JCM14086</strain>
    </source>
</reference>